<dbReference type="PROSITE" id="PS51257">
    <property type="entry name" value="PROKAR_LIPOPROTEIN"/>
    <property type="match status" value="1"/>
</dbReference>
<evidence type="ECO:0000256" key="2">
    <source>
        <dbReference type="SAM" id="SignalP"/>
    </source>
</evidence>
<protein>
    <recommendedName>
        <fullName evidence="5">Proteinase inhibitor I78</fullName>
    </recommendedName>
</protein>
<proteinExistence type="predicted"/>
<dbReference type="Gene3D" id="3.30.10.10">
    <property type="entry name" value="Trypsin Inhibitor V, subunit A"/>
    <property type="match status" value="1"/>
</dbReference>
<feature type="chain" id="PRO_5021719822" description="Proteinase inhibitor I78" evidence="2">
    <location>
        <begin position="21"/>
        <end position="107"/>
    </location>
</feature>
<organism evidence="3 4">
    <name type="scientific">Caenimonas sedimenti</name>
    <dbReference type="NCBI Taxonomy" id="2596921"/>
    <lineage>
        <taxon>Bacteria</taxon>
        <taxon>Pseudomonadati</taxon>
        <taxon>Pseudomonadota</taxon>
        <taxon>Betaproteobacteria</taxon>
        <taxon>Burkholderiales</taxon>
        <taxon>Comamonadaceae</taxon>
        <taxon>Caenimonas</taxon>
    </lineage>
</organism>
<keyword evidence="2" id="KW-0732">Signal</keyword>
<evidence type="ECO:0008006" key="5">
    <source>
        <dbReference type="Google" id="ProtNLM"/>
    </source>
</evidence>
<gene>
    <name evidence="3" type="ORF">FN976_22320</name>
</gene>
<dbReference type="RefSeq" id="WP_145895275.1">
    <property type="nucleotide sequence ID" value="NZ_VOBQ01000018.1"/>
</dbReference>
<evidence type="ECO:0000256" key="1">
    <source>
        <dbReference type="SAM" id="MobiDB-lite"/>
    </source>
</evidence>
<reference evidence="3 4" key="1">
    <citation type="submission" date="2019-07" db="EMBL/GenBank/DDBJ databases">
        <title>Caenimonas sedimenti sp. nov., isolated from activated sludge.</title>
        <authorList>
            <person name="Xu J."/>
        </authorList>
    </citation>
    <scope>NUCLEOTIDE SEQUENCE [LARGE SCALE GENOMIC DNA]</scope>
    <source>
        <strain evidence="3 4">HX-9-20</strain>
    </source>
</reference>
<evidence type="ECO:0000313" key="3">
    <source>
        <dbReference type="EMBL" id="TWO68729.1"/>
    </source>
</evidence>
<dbReference type="Pfam" id="PF11720">
    <property type="entry name" value="Inhibitor_I78"/>
    <property type="match status" value="1"/>
</dbReference>
<evidence type="ECO:0000313" key="4">
    <source>
        <dbReference type="Proteomes" id="UP000318199"/>
    </source>
</evidence>
<sequence>MMRGALLLASTLALALSACAPPPRQQQEQFSQVPPPPAAPGGCNAEGAQFAVGQPYGEALADQVRRRSGATVLRTIRPGQIVTMEFSSERVTLDLDGGGRVTRVRCG</sequence>
<feature type="region of interest" description="Disordered" evidence="1">
    <location>
        <begin position="21"/>
        <end position="44"/>
    </location>
</feature>
<dbReference type="Proteomes" id="UP000318199">
    <property type="component" value="Unassembled WGS sequence"/>
</dbReference>
<dbReference type="EMBL" id="VOBQ01000018">
    <property type="protein sequence ID" value="TWO68729.1"/>
    <property type="molecule type" value="Genomic_DNA"/>
</dbReference>
<comment type="caution">
    <text evidence="3">The sequence shown here is derived from an EMBL/GenBank/DDBJ whole genome shotgun (WGS) entry which is preliminary data.</text>
</comment>
<keyword evidence="4" id="KW-1185">Reference proteome</keyword>
<dbReference type="AlphaFoldDB" id="A0A562ZJG8"/>
<dbReference type="PANTHER" id="PTHR39600:SF1">
    <property type="entry name" value="PEPTIDASE INHIBITOR I78 FAMILY PROTEIN"/>
    <property type="match status" value="1"/>
</dbReference>
<name>A0A562ZJG8_9BURK</name>
<dbReference type="PANTHER" id="PTHR39600">
    <property type="entry name" value="PEPTIDASE INHIBITOR I78 FAMILY PROTEIN"/>
    <property type="match status" value="1"/>
</dbReference>
<feature type="signal peptide" evidence="2">
    <location>
        <begin position="1"/>
        <end position="20"/>
    </location>
</feature>
<dbReference type="InterPro" id="IPR021719">
    <property type="entry name" value="Prot_inh_I78"/>
</dbReference>
<accession>A0A562ZJG8</accession>
<dbReference type="OrthoDB" id="8724542at2"/>